<evidence type="ECO:0000313" key="2">
    <source>
        <dbReference type="Proteomes" id="UP000237365"/>
    </source>
</evidence>
<reference evidence="1 2" key="2">
    <citation type="submission" date="2024-07" db="EMBL/GenBank/DDBJ databases">
        <authorList>
            <person name="Raymann K."/>
        </authorList>
    </citation>
    <scope>NUCLEOTIDE SEQUENCE [LARGE SCALE GENOMIC DNA]</scope>
    <source>
        <strain evidence="1 2">KZ19</strain>
    </source>
</reference>
<proteinExistence type="predicted"/>
<evidence type="ECO:0000313" key="1">
    <source>
        <dbReference type="EMBL" id="MEX3185531.1"/>
    </source>
</evidence>
<reference evidence="1 2" key="1">
    <citation type="submission" date="2024-07" db="EMBL/GenBank/DDBJ databases">
        <title>Making a pathogen? Evaluating the impact of protist predation on the evolution of virulence in Serratia marcescens.</title>
        <authorList>
            <person name="Hopkins H."/>
            <person name="Lopezguerra C."/>
            <person name="Lau M.-J."/>
        </authorList>
    </citation>
    <scope>NUCLEOTIDE SEQUENCE [LARGE SCALE GENOMIC DNA]</scope>
    <source>
        <strain evidence="1 2">KZ19</strain>
    </source>
</reference>
<dbReference type="GeneID" id="64306701"/>
<dbReference type="Proteomes" id="UP000237365">
    <property type="component" value="Unassembled WGS sequence"/>
</dbReference>
<name>A0AB35YYA0_SERMA</name>
<dbReference type="RefSeq" id="WP_052752701.1">
    <property type="nucleotide sequence ID" value="NZ_CAMIRL010000005.1"/>
</dbReference>
<gene>
    <name evidence="1" type="ORF">C3R40_002725</name>
</gene>
<organism evidence="1 2">
    <name type="scientific">Serratia marcescens</name>
    <dbReference type="NCBI Taxonomy" id="615"/>
    <lineage>
        <taxon>Bacteria</taxon>
        <taxon>Pseudomonadati</taxon>
        <taxon>Pseudomonadota</taxon>
        <taxon>Gammaproteobacteria</taxon>
        <taxon>Enterobacterales</taxon>
        <taxon>Yersiniaceae</taxon>
        <taxon>Serratia</taxon>
    </lineage>
</organism>
<dbReference type="EMBL" id="PQGI02000001">
    <property type="protein sequence ID" value="MEX3185531.1"/>
    <property type="molecule type" value="Genomic_DNA"/>
</dbReference>
<comment type="caution">
    <text evidence="1">The sequence shown here is derived from an EMBL/GenBank/DDBJ whole genome shotgun (WGS) entry which is preliminary data.</text>
</comment>
<evidence type="ECO:0008006" key="3">
    <source>
        <dbReference type="Google" id="ProtNLM"/>
    </source>
</evidence>
<dbReference type="AlphaFoldDB" id="A0AB35YYA0"/>
<protein>
    <recommendedName>
        <fullName evidence="3">Lipoprotein</fullName>
    </recommendedName>
</protein>
<dbReference type="PROSITE" id="PS51257">
    <property type="entry name" value="PROKAR_LIPOPROTEIN"/>
    <property type="match status" value="1"/>
</dbReference>
<accession>A0AB35YYA0</accession>
<sequence length="115" mass="12833">MRKYAVITAALMMSSCATPEKWEAQTAAPTPLEAARASCRQEAEQRYPVSLSLDTRSPVFSSMNINGADIPNTHGVVFPSDRNEMRRKEHVNACMKLEGWENKNKVTGLLAFLFN</sequence>